<proteinExistence type="predicted"/>
<gene>
    <name evidence="6" type="ORF">MM415B00464_0037</name>
</gene>
<evidence type="ECO:0000256" key="1">
    <source>
        <dbReference type="ARBA" id="ARBA00004141"/>
    </source>
</evidence>
<dbReference type="InterPro" id="IPR006419">
    <property type="entry name" value="NMN_transpt_PnuC"/>
</dbReference>
<evidence type="ECO:0000256" key="3">
    <source>
        <dbReference type="ARBA" id="ARBA00022989"/>
    </source>
</evidence>
<keyword evidence="4 5" id="KW-0472">Membrane</keyword>
<reference evidence="6" key="1">
    <citation type="submission" date="2020-03" db="EMBL/GenBank/DDBJ databases">
        <title>The deep terrestrial virosphere.</title>
        <authorList>
            <person name="Holmfeldt K."/>
            <person name="Nilsson E."/>
            <person name="Simone D."/>
            <person name="Lopez-Fernandez M."/>
            <person name="Wu X."/>
            <person name="de Brujin I."/>
            <person name="Lundin D."/>
            <person name="Andersson A."/>
            <person name="Bertilsson S."/>
            <person name="Dopson M."/>
        </authorList>
    </citation>
    <scope>NUCLEOTIDE SEQUENCE</scope>
    <source>
        <strain evidence="6">MM415B00464</strain>
    </source>
</reference>
<keyword evidence="3 5" id="KW-1133">Transmembrane helix</keyword>
<sequence length="71" mass="8377">MLFTITTCTLSILALIGVVLNIYKKRLCFFIWAITNAGWTIIDFQKEIYAQSALFFVYFLLALWGIYKWRT</sequence>
<evidence type="ECO:0000256" key="2">
    <source>
        <dbReference type="ARBA" id="ARBA00022692"/>
    </source>
</evidence>
<evidence type="ECO:0000256" key="5">
    <source>
        <dbReference type="SAM" id="Phobius"/>
    </source>
</evidence>
<dbReference type="AlphaFoldDB" id="A0A6M3J5P4"/>
<evidence type="ECO:0000313" key="6">
    <source>
        <dbReference type="EMBL" id="QJA64838.1"/>
    </source>
</evidence>
<name>A0A6M3J5P4_9ZZZZ</name>
<keyword evidence="2 5" id="KW-0812">Transmembrane</keyword>
<dbReference type="Pfam" id="PF04973">
    <property type="entry name" value="NMN_transporter"/>
    <property type="match status" value="1"/>
</dbReference>
<dbReference type="GO" id="GO:0016020">
    <property type="term" value="C:membrane"/>
    <property type="evidence" value="ECO:0007669"/>
    <property type="project" value="UniProtKB-SubCell"/>
</dbReference>
<accession>A0A6M3J5P4</accession>
<evidence type="ECO:0000256" key="4">
    <source>
        <dbReference type="ARBA" id="ARBA00023136"/>
    </source>
</evidence>
<dbReference type="GO" id="GO:0034257">
    <property type="term" value="F:nicotinamide riboside transmembrane transporter activity"/>
    <property type="evidence" value="ECO:0007669"/>
    <property type="project" value="InterPro"/>
</dbReference>
<organism evidence="6">
    <name type="scientific">viral metagenome</name>
    <dbReference type="NCBI Taxonomy" id="1070528"/>
    <lineage>
        <taxon>unclassified sequences</taxon>
        <taxon>metagenomes</taxon>
        <taxon>organismal metagenomes</taxon>
    </lineage>
</organism>
<feature type="transmembrane region" description="Helical" evidence="5">
    <location>
        <begin position="48"/>
        <end position="67"/>
    </location>
</feature>
<dbReference type="EMBL" id="MT141527">
    <property type="protein sequence ID" value="QJA64838.1"/>
    <property type="molecule type" value="Genomic_DNA"/>
</dbReference>
<protein>
    <submittedName>
        <fullName evidence="6">Putative nicotinamide mononucleotide transporter</fullName>
    </submittedName>
</protein>
<comment type="subcellular location">
    <subcellularLocation>
        <location evidence="1">Membrane</location>
        <topology evidence="1">Multi-pass membrane protein</topology>
    </subcellularLocation>
</comment>